<dbReference type="Proteomes" id="UP000295414">
    <property type="component" value="Unassembled WGS sequence"/>
</dbReference>
<evidence type="ECO:0000256" key="1">
    <source>
        <dbReference type="PROSITE-ProRule" id="PRU01379"/>
    </source>
</evidence>
<dbReference type="Gene3D" id="3.40.630.10">
    <property type="entry name" value="Zn peptidases"/>
    <property type="match status" value="1"/>
</dbReference>
<comment type="similarity">
    <text evidence="1">Belongs to the peptidase M14 family.</text>
</comment>
<keyword evidence="4" id="KW-1185">Reference proteome</keyword>
<dbReference type="InterPro" id="IPR000834">
    <property type="entry name" value="Peptidase_M14"/>
</dbReference>
<sequence length="309" mass="33030">MNDISASAYPIGTPGQPWEAAEKARWRALQSKKRSYADEVLARIEALRGAFDVVQYGELDWGADGCYPLFALRSRGWDDALPVALVTGGVHGYETSGVQGALLFAARDAAAYAGRANLLIAPCVSPWAYERIQRWNPLALDPNRNFVAESPCAESAALCAFVQPLRGRIAMHIDLHETTDSDEREFRPALAARDGKPYEPGTIPDGFYLCADSARPAPAFQQAINTAVAAVTHIAPADPDGTIIGSPVVAPGVIEYDYRALGLCAGITDAAYVTTTEVYPDSPRADPAQCNEAQAAAVRAALEFALAHP</sequence>
<name>A0A4R3N0J8_9GAMM</name>
<dbReference type="RefSeq" id="WP_114960481.1">
    <property type="nucleotide sequence ID" value="NZ_MSZW01000022.1"/>
</dbReference>
<dbReference type="EMBL" id="SMAP01000007">
    <property type="protein sequence ID" value="TCT22548.1"/>
    <property type="molecule type" value="Genomic_DNA"/>
</dbReference>
<accession>A0A4R3N0J8</accession>
<dbReference type="GO" id="GO:0008270">
    <property type="term" value="F:zinc ion binding"/>
    <property type="evidence" value="ECO:0007669"/>
    <property type="project" value="InterPro"/>
</dbReference>
<comment type="caution">
    <text evidence="1">Lacks conserved residue(s) required for the propagation of feature annotation.</text>
</comment>
<comment type="caution">
    <text evidence="3">The sequence shown here is derived from an EMBL/GenBank/DDBJ whole genome shotgun (WGS) entry which is preliminary data.</text>
</comment>
<dbReference type="SUPFAM" id="SSF53187">
    <property type="entry name" value="Zn-dependent exopeptidases"/>
    <property type="match status" value="1"/>
</dbReference>
<gene>
    <name evidence="3" type="ORF">EDC34_107100</name>
</gene>
<evidence type="ECO:0000313" key="3">
    <source>
        <dbReference type="EMBL" id="TCT22548.1"/>
    </source>
</evidence>
<reference evidence="3 4" key="1">
    <citation type="submission" date="2019-03" db="EMBL/GenBank/DDBJ databases">
        <title>Genomic Encyclopedia of Type Strains, Phase IV (KMG-IV): sequencing the most valuable type-strain genomes for metagenomic binning, comparative biology and taxonomic classification.</title>
        <authorList>
            <person name="Goeker M."/>
        </authorList>
    </citation>
    <scope>NUCLEOTIDE SEQUENCE [LARGE SCALE GENOMIC DNA]</scope>
    <source>
        <strain evidence="3 4">DSM 13605</strain>
    </source>
</reference>
<dbReference type="CDD" id="cd06231">
    <property type="entry name" value="M14_REP34-like"/>
    <property type="match status" value="1"/>
</dbReference>
<feature type="domain" description="Peptidase M14" evidence="2">
    <location>
        <begin position="32"/>
        <end position="309"/>
    </location>
</feature>
<dbReference type="GO" id="GO:0004181">
    <property type="term" value="F:metallocarboxypeptidase activity"/>
    <property type="evidence" value="ECO:0007669"/>
    <property type="project" value="InterPro"/>
</dbReference>
<dbReference type="PROSITE" id="PS52035">
    <property type="entry name" value="PEPTIDASE_M14"/>
    <property type="match status" value="1"/>
</dbReference>
<dbReference type="OrthoDB" id="5290048at2"/>
<protein>
    <recommendedName>
        <fullName evidence="2">Peptidase M14 domain-containing protein</fullName>
    </recommendedName>
</protein>
<proteinExistence type="inferred from homology"/>
<dbReference type="AlphaFoldDB" id="A0A4R3N0J8"/>
<evidence type="ECO:0000313" key="4">
    <source>
        <dbReference type="Proteomes" id="UP000295414"/>
    </source>
</evidence>
<organism evidence="3 4">
    <name type="scientific">Thermomonas haemolytica</name>
    <dbReference type="NCBI Taxonomy" id="141949"/>
    <lineage>
        <taxon>Bacteria</taxon>
        <taxon>Pseudomonadati</taxon>
        <taxon>Pseudomonadota</taxon>
        <taxon>Gammaproteobacteria</taxon>
        <taxon>Lysobacterales</taxon>
        <taxon>Lysobacteraceae</taxon>
        <taxon>Thermomonas</taxon>
    </lineage>
</organism>
<evidence type="ECO:0000259" key="2">
    <source>
        <dbReference type="PROSITE" id="PS52035"/>
    </source>
</evidence>
<dbReference type="GO" id="GO:0006508">
    <property type="term" value="P:proteolysis"/>
    <property type="evidence" value="ECO:0007669"/>
    <property type="project" value="InterPro"/>
</dbReference>